<dbReference type="RefSeq" id="WP_095135105.1">
    <property type="nucleotide sequence ID" value="NZ_NIBG01000022.1"/>
</dbReference>
<dbReference type="Pfam" id="PF10990">
    <property type="entry name" value="DUF2809"/>
    <property type="match status" value="1"/>
</dbReference>
<organism evidence="2 3">
    <name type="scientific">Anaeromicrobium sediminis</name>
    <dbReference type="NCBI Taxonomy" id="1478221"/>
    <lineage>
        <taxon>Bacteria</taxon>
        <taxon>Bacillati</taxon>
        <taxon>Bacillota</taxon>
        <taxon>Clostridia</taxon>
        <taxon>Peptostreptococcales</taxon>
        <taxon>Thermotaleaceae</taxon>
        <taxon>Anaeromicrobium</taxon>
    </lineage>
</organism>
<evidence type="ECO:0000256" key="1">
    <source>
        <dbReference type="SAM" id="Phobius"/>
    </source>
</evidence>
<keyword evidence="1" id="KW-0472">Membrane</keyword>
<protein>
    <recommendedName>
        <fullName evidence="4">DUF2809 domain-containing protein</fullName>
    </recommendedName>
</protein>
<gene>
    <name evidence="2" type="ORF">CCE28_17950</name>
</gene>
<feature type="transmembrane region" description="Helical" evidence="1">
    <location>
        <begin position="101"/>
        <end position="119"/>
    </location>
</feature>
<sequence>MKDRFKYILLTIIIIILGLLSRKYTNIFPLYIGDILWATMVYFIFRALFINNTHKNIFLYTLVFSYTIELSQLYKSPWINNIRSIRLFGLILGYGFLWSDLVYYTIGAVIGFLIDYFIVKKRS</sequence>
<keyword evidence="3" id="KW-1185">Reference proteome</keyword>
<proteinExistence type="predicted"/>
<evidence type="ECO:0008006" key="4">
    <source>
        <dbReference type="Google" id="ProtNLM"/>
    </source>
</evidence>
<keyword evidence="1" id="KW-0812">Transmembrane</keyword>
<dbReference type="EMBL" id="NIBG01000022">
    <property type="protein sequence ID" value="PAB57880.1"/>
    <property type="molecule type" value="Genomic_DNA"/>
</dbReference>
<feature type="transmembrane region" description="Helical" evidence="1">
    <location>
        <begin position="30"/>
        <end position="50"/>
    </location>
</feature>
<keyword evidence="1" id="KW-1133">Transmembrane helix</keyword>
<dbReference type="Proteomes" id="UP000216024">
    <property type="component" value="Unassembled WGS sequence"/>
</dbReference>
<dbReference type="AlphaFoldDB" id="A0A267MGF8"/>
<feature type="transmembrane region" description="Helical" evidence="1">
    <location>
        <begin position="57"/>
        <end position="74"/>
    </location>
</feature>
<accession>A0A267MGF8</accession>
<name>A0A267MGF8_9FIRM</name>
<reference evidence="2 3" key="1">
    <citation type="submission" date="2017-06" db="EMBL/GenBank/DDBJ databases">
        <title>Draft genome sequence of anaerobic fermentative bacterium Anaeromicrobium sediminis DY2726D isolated from West Pacific Ocean sediments.</title>
        <authorList>
            <person name="Zeng X."/>
        </authorList>
    </citation>
    <scope>NUCLEOTIDE SEQUENCE [LARGE SCALE GENOMIC DNA]</scope>
    <source>
        <strain evidence="2 3">DY2726D</strain>
    </source>
</reference>
<dbReference type="OrthoDB" id="5360192at2"/>
<comment type="caution">
    <text evidence="2">The sequence shown here is derived from an EMBL/GenBank/DDBJ whole genome shotgun (WGS) entry which is preliminary data.</text>
</comment>
<feature type="transmembrane region" description="Helical" evidence="1">
    <location>
        <begin position="7"/>
        <end position="24"/>
    </location>
</feature>
<evidence type="ECO:0000313" key="2">
    <source>
        <dbReference type="EMBL" id="PAB57880.1"/>
    </source>
</evidence>
<dbReference type="InterPro" id="IPR021257">
    <property type="entry name" value="DUF2809"/>
</dbReference>
<evidence type="ECO:0000313" key="3">
    <source>
        <dbReference type="Proteomes" id="UP000216024"/>
    </source>
</evidence>